<keyword evidence="8 10" id="KW-0221">Differentiation</keyword>
<feature type="region of interest" description="Disordered" evidence="11">
    <location>
        <begin position="143"/>
        <end position="168"/>
    </location>
</feature>
<dbReference type="STRING" id="4558.A0A1W0W208"/>
<evidence type="ECO:0000256" key="11">
    <source>
        <dbReference type="SAM" id="MobiDB-lite"/>
    </source>
</evidence>
<evidence type="ECO:0000256" key="12">
    <source>
        <dbReference type="SAM" id="Phobius"/>
    </source>
</evidence>
<dbReference type="eggNOG" id="ENOG502SC6Q">
    <property type="taxonomic scope" value="Eukaryota"/>
</dbReference>
<evidence type="ECO:0000256" key="4">
    <source>
        <dbReference type="ARBA" id="ARBA00022473"/>
    </source>
</evidence>
<evidence type="ECO:0000256" key="1">
    <source>
        <dbReference type="ARBA" id="ARBA00003158"/>
    </source>
</evidence>
<evidence type="ECO:0000256" key="6">
    <source>
        <dbReference type="ARBA" id="ARBA00022641"/>
    </source>
</evidence>
<evidence type="ECO:0000256" key="7">
    <source>
        <dbReference type="ARBA" id="ARBA00022729"/>
    </source>
</evidence>
<keyword evidence="12" id="KW-0472">Membrane</keyword>
<comment type="PTM">
    <text evidence="10">Sulfation is important for activity and for the binding to a putative membrane receptor.</text>
</comment>
<dbReference type="PANTHER" id="PTHR33285:SF40">
    <property type="entry name" value="PHYTOSULFOKINES 4"/>
    <property type="match status" value="1"/>
</dbReference>
<gene>
    <name evidence="13" type="ORF">SORBI_3002G021132</name>
</gene>
<dbReference type="InterPro" id="IPR009438">
    <property type="entry name" value="Phytosulfokine"/>
</dbReference>
<evidence type="ECO:0000313" key="14">
    <source>
        <dbReference type="Proteomes" id="UP000000768"/>
    </source>
</evidence>
<dbReference type="AlphaFoldDB" id="A0A1W0W208"/>
<accession>A0A1W0W208</accession>
<evidence type="ECO:0000256" key="9">
    <source>
        <dbReference type="ARBA" id="ARBA00023030"/>
    </source>
</evidence>
<feature type="region of interest" description="Disordered" evidence="11">
    <location>
        <begin position="66"/>
        <end position="105"/>
    </location>
</feature>
<evidence type="ECO:0000256" key="3">
    <source>
        <dbReference type="ARBA" id="ARBA00010781"/>
    </source>
</evidence>
<comment type="subcellular location">
    <subcellularLocation>
        <location evidence="2 10">Secreted</location>
    </subcellularLocation>
</comment>
<reference evidence="14" key="2">
    <citation type="journal article" date="2018" name="Plant J.">
        <title>The Sorghum bicolor reference genome: improved assembly, gene annotations, a transcriptome atlas, and signatures of genome organization.</title>
        <authorList>
            <person name="McCormick R.F."/>
            <person name="Truong S.K."/>
            <person name="Sreedasyam A."/>
            <person name="Jenkins J."/>
            <person name="Shu S."/>
            <person name="Sims D."/>
            <person name="Kennedy M."/>
            <person name="Amirebrahimi M."/>
            <person name="Weers B.D."/>
            <person name="McKinley B."/>
            <person name="Mattison A."/>
            <person name="Morishige D.T."/>
            <person name="Grimwood J."/>
            <person name="Schmutz J."/>
            <person name="Mullet J.E."/>
        </authorList>
    </citation>
    <scope>NUCLEOTIDE SEQUENCE [LARGE SCALE GENOMIC DNA]</scope>
    <source>
        <strain evidence="14">cv. BTx623</strain>
    </source>
</reference>
<keyword evidence="4 10" id="KW-0217">Developmental protein</keyword>
<keyword evidence="5 10" id="KW-0964">Secreted</keyword>
<evidence type="ECO:0000256" key="10">
    <source>
        <dbReference type="RuleBase" id="RU368031"/>
    </source>
</evidence>
<dbReference type="GO" id="GO:0005576">
    <property type="term" value="C:extracellular region"/>
    <property type="evidence" value="ECO:0007669"/>
    <property type="project" value="UniProtKB-SubCell"/>
</dbReference>
<evidence type="ECO:0000256" key="5">
    <source>
        <dbReference type="ARBA" id="ARBA00022525"/>
    </source>
</evidence>
<feature type="transmembrane region" description="Helical" evidence="12">
    <location>
        <begin position="111"/>
        <end position="132"/>
    </location>
</feature>
<keyword evidence="14" id="KW-1185">Reference proteome</keyword>
<dbReference type="GO" id="GO:0030154">
    <property type="term" value="P:cell differentiation"/>
    <property type="evidence" value="ECO:0007669"/>
    <property type="project" value="UniProtKB-UniRule"/>
</dbReference>
<keyword evidence="7 10" id="KW-0732">Signal</keyword>
<dbReference type="InParanoid" id="A0A1W0W208"/>
<comment type="PTM">
    <text evidence="10">PSK-alpha is produced by endopeptidase digestion. PSK-beta is produced from PSK-alpha by exopeptidase digestion.</text>
</comment>
<protein>
    <recommendedName>
        <fullName evidence="10">Phytosulfokine</fullName>
    </recommendedName>
    <component>
        <recommendedName>
            <fullName evidence="10">Phytosulfokine-alpha</fullName>
            <shortName evidence="10">PSK-alpha</shortName>
            <shortName evidence="10">Phytosulfokine-a</shortName>
        </recommendedName>
    </component>
    <component>
        <recommendedName>
            <fullName evidence="10">Phytosulfokine-beta</fullName>
            <shortName evidence="10">PSK-beta</shortName>
            <shortName evidence="10">Phytosulfokine-b</shortName>
        </recommendedName>
    </component>
</protein>
<proteinExistence type="inferred from homology"/>
<sequence>MPYSPAAADVRDALRDVHAVAGPSVGRSVKAPARHVDVAVPLQIPGPKARPGRPLSPTISTLAHHFRAPPSPASGRNRSARRLQQETRKAGCSVVHSPTDRPSSMAKRATVMVLAAALAVLLLAAASSAPVASAARDDPAAAAAAVSSSHDQKQGSAETEGGCEGANDEDECMMRRTLNAHTDYIYTQQHHN</sequence>
<dbReference type="GO" id="GO:0008283">
    <property type="term" value="P:cell population proliferation"/>
    <property type="evidence" value="ECO:0007669"/>
    <property type="project" value="UniProtKB-UniRule"/>
</dbReference>
<dbReference type="EMBL" id="CM000761">
    <property type="protein sequence ID" value="OQU88383.1"/>
    <property type="molecule type" value="Genomic_DNA"/>
</dbReference>
<dbReference type="Proteomes" id="UP000000768">
    <property type="component" value="Chromosome 2"/>
</dbReference>
<dbReference type="Pfam" id="PF06404">
    <property type="entry name" value="PSK"/>
    <property type="match status" value="1"/>
</dbReference>
<dbReference type="Gramene" id="OQU88383">
    <property type="protein sequence ID" value="OQU88383"/>
    <property type="gene ID" value="SORBI_3002G021132"/>
</dbReference>
<evidence type="ECO:0000256" key="2">
    <source>
        <dbReference type="ARBA" id="ARBA00004613"/>
    </source>
</evidence>
<keyword evidence="12" id="KW-0812">Transmembrane</keyword>
<keyword evidence="6 10" id="KW-0765">Sulfation</keyword>
<dbReference type="PANTHER" id="PTHR33285">
    <property type="entry name" value="PHYTOSULFOKINES 3"/>
    <property type="match status" value="1"/>
</dbReference>
<dbReference type="OMA" id="SHDQKQG"/>
<name>A0A1W0W208_SORBI</name>
<evidence type="ECO:0000256" key="8">
    <source>
        <dbReference type="ARBA" id="ARBA00022782"/>
    </source>
</evidence>
<comment type="similarity">
    <text evidence="3 10">Belongs to the phytosulfokine family.</text>
</comment>
<comment type="function">
    <text evidence="1 10">Promotes plant cell differentiation, organogenesis and somatic embryogenesis as well as cell proliferation.</text>
</comment>
<dbReference type="GO" id="GO:0008083">
    <property type="term" value="F:growth factor activity"/>
    <property type="evidence" value="ECO:0007669"/>
    <property type="project" value="UniProtKB-UniRule"/>
</dbReference>
<organism evidence="13 14">
    <name type="scientific">Sorghum bicolor</name>
    <name type="common">Sorghum</name>
    <name type="synonym">Sorghum vulgare</name>
    <dbReference type="NCBI Taxonomy" id="4558"/>
    <lineage>
        <taxon>Eukaryota</taxon>
        <taxon>Viridiplantae</taxon>
        <taxon>Streptophyta</taxon>
        <taxon>Embryophyta</taxon>
        <taxon>Tracheophyta</taxon>
        <taxon>Spermatophyta</taxon>
        <taxon>Magnoliopsida</taxon>
        <taxon>Liliopsida</taxon>
        <taxon>Poales</taxon>
        <taxon>Poaceae</taxon>
        <taxon>PACMAD clade</taxon>
        <taxon>Panicoideae</taxon>
        <taxon>Andropogonodae</taxon>
        <taxon>Andropogoneae</taxon>
        <taxon>Sorghinae</taxon>
        <taxon>Sorghum</taxon>
    </lineage>
</organism>
<reference evidence="13 14" key="1">
    <citation type="journal article" date="2009" name="Nature">
        <title>The Sorghum bicolor genome and the diversification of grasses.</title>
        <authorList>
            <person name="Paterson A.H."/>
            <person name="Bowers J.E."/>
            <person name="Bruggmann R."/>
            <person name="Dubchak I."/>
            <person name="Grimwood J."/>
            <person name="Gundlach H."/>
            <person name="Haberer G."/>
            <person name="Hellsten U."/>
            <person name="Mitros T."/>
            <person name="Poliakov A."/>
            <person name="Schmutz J."/>
            <person name="Spannagl M."/>
            <person name="Tang H."/>
            <person name="Wang X."/>
            <person name="Wicker T."/>
            <person name="Bharti A.K."/>
            <person name="Chapman J."/>
            <person name="Feltus F.A."/>
            <person name="Gowik U."/>
            <person name="Grigoriev I.V."/>
            <person name="Lyons E."/>
            <person name="Maher C.A."/>
            <person name="Martis M."/>
            <person name="Narechania A."/>
            <person name="Otillar R.P."/>
            <person name="Penning B.W."/>
            <person name="Salamov A.A."/>
            <person name="Wang Y."/>
            <person name="Zhang L."/>
            <person name="Carpita N.C."/>
            <person name="Freeling M."/>
            <person name="Gingle A.R."/>
            <person name="Hash C.T."/>
            <person name="Keller B."/>
            <person name="Klein P."/>
            <person name="Kresovich S."/>
            <person name="McCann M.C."/>
            <person name="Ming R."/>
            <person name="Peterson D.G."/>
            <person name="Mehboob-ur-Rahman"/>
            <person name="Ware D."/>
            <person name="Westhoff P."/>
            <person name="Mayer K.F."/>
            <person name="Messing J."/>
            <person name="Rokhsar D.S."/>
        </authorList>
    </citation>
    <scope>NUCLEOTIDE SEQUENCE [LARGE SCALE GENOMIC DNA]</scope>
    <source>
        <strain evidence="14">cv. BTx623</strain>
    </source>
</reference>
<keyword evidence="9 10" id="KW-0339">Growth factor</keyword>
<keyword evidence="12" id="KW-1133">Transmembrane helix</keyword>
<evidence type="ECO:0000313" key="13">
    <source>
        <dbReference type="EMBL" id="OQU88383.1"/>
    </source>
</evidence>